<comment type="function">
    <text evidence="8">Toxic component of a toxin-antitoxin (TA) system. An RNase.</text>
</comment>
<evidence type="ECO:0000256" key="5">
    <source>
        <dbReference type="ARBA" id="ARBA00022801"/>
    </source>
</evidence>
<dbReference type="Gene3D" id="3.40.50.1010">
    <property type="entry name" value="5'-nuclease"/>
    <property type="match status" value="1"/>
</dbReference>
<evidence type="ECO:0000256" key="4">
    <source>
        <dbReference type="ARBA" id="ARBA00022723"/>
    </source>
</evidence>
<accession>A0ABY5U729</accession>
<keyword evidence="6 8" id="KW-0460">Magnesium</keyword>
<dbReference type="EC" id="3.1.-.-" evidence="8"/>
<keyword evidence="4 8" id="KW-0479">Metal-binding</keyword>
<evidence type="ECO:0000256" key="1">
    <source>
        <dbReference type="ARBA" id="ARBA00001946"/>
    </source>
</evidence>
<keyword evidence="8" id="KW-0800">Toxin</keyword>
<dbReference type="Proteomes" id="UP001058739">
    <property type="component" value="Chromosome 01"/>
</dbReference>
<dbReference type="InterPro" id="IPR050556">
    <property type="entry name" value="Type_II_TA_system_RNase"/>
</dbReference>
<evidence type="ECO:0000313" key="11">
    <source>
        <dbReference type="Proteomes" id="UP001058739"/>
    </source>
</evidence>
<evidence type="ECO:0000256" key="3">
    <source>
        <dbReference type="ARBA" id="ARBA00022722"/>
    </source>
</evidence>
<dbReference type="RefSeq" id="WP_144897092.1">
    <property type="nucleotide sequence ID" value="NZ_CADEAT010000016.1"/>
</dbReference>
<dbReference type="PANTHER" id="PTHR33653:SF1">
    <property type="entry name" value="RIBONUCLEASE VAPC2"/>
    <property type="match status" value="1"/>
</dbReference>
<evidence type="ECO:0000256" key="6">
    <source>
        <dbReference type="ARBA" id="ARBA00022842"/>
    </source>
</evidence>
<keyword evidence="2 8" id="KW-1277">Toxin-antitoxin system</keyword>
<feature type="domain" description="PIN" evidence="9">
    <location>
        <begin position="3"/>
        <end position="122"/>
    </location>
</feature>
<dbReference type="PANTHER" id="PTHR33653">
    <property type="entry name" value="RIBONUCLEASE VAPC2"/>
    <property type="match status" value="1"/>
</dbReference>
<dbReference type="CDD" id="cd18748">
    <property type="entry name" value="PIN_VapC4-5_FitB-like"/>
    <property type="match status" value="1"/>
</dbReference>
<evidence type="ECO:0000259" key="9">
    <source>
        <dbReference type="Pfam" id="PF01850"/>
    </source>
</evidence>
<protein>
    <recommendedName>
        <fullName evidence="8">Ribonuclease VapC</fullName>
        <shortName evidence="8">RNase VapC</shortName>
        <ecNumber evidence="8">3.1.-.-</ecNumber>
    </recommendedName>
    <alternativeName>
        <fullName evidence="8">Toxin VapC</fullName>
    </alternativeName>
</protein>
<feature type="binding site" evidence="8">
    <location>
        <position position="6"/>
    </location>
    <ligand>
        <name>Mg(2+)</name>
        <dbReference type="ChEBI" id="CHEBI:18420"/>
    </ligand>
</feature>
<sequence>MRYMLDTNIISDLVKNPAGSVAGHIRRVGADAVCTSIIVAAELRYGVLKKGSPALAERVEAILREIPVLPFDVPADAKYGALRAALEAKGQPIGGNNLLIAAHAATLGKTMVTANVSEFGRVSELSVENWLE</sequence>
<organism evidence="10 11">
    <name type="scientific">Brucella pseudintermedia</name>
    <dbReference type="NCBI Taxonomy" id="370111"/>
    <lineage>
        <taxon>Bacteria</taxon>
        <taxon>Pseudomonadati</taxon>
        <taxon>Pseudomonadota</taxon>
        <taxon>Alphaproteobacteria</taxon>
        <taxon>Hyphomicrobiales</taxon>
        <taxon>Brucellaceae</taxon>
        <taxon>Brucella/Ochrobactrum group</taxon>
        <taxon>Brucella</taxon>
    </lineage>
</organism>
<evidence type="ECO:0000256" key="2">
    <source>
        <dbReference type="ARBA" id="ARBA00022649"/>
    </source>
</evidence>
<dbReference type="InterPro" id="IPR029060">
    <property type="entry name" value="PIN-like_dom_sf"/>
</dbReference>
<name>A0ABY5U729_9HYPH</name>
<gene>
    <name evidence="8" type="primary">vapC</name>
    <name evidence="10" type="ORF">NIK97_06235</name>
</gene>
<evidence type="ECO:0000256" key="7">
    <source>
        <dbReference type="ARBA" id="ARBA00038093"/>
    </source>
</evidence>
<dbReference type="InterPro" id="IPR002716">
    <property type="entry name" value="PIN_dom"/>
</dbReference>
<evidence type="ECO:0000313" key="10">
    <source>
        <dbReference type="EMBL" id="UWL59153.1"/>
    </source>
</evidence>
<dbReference type="Pfam" id="PF01850">
    <property type="entry name" value="PIN"/>
    <property type="match status" value="1"/>
</dbReference>
<reference evidence="10" key="1">
    <citation type="submission" date="2022-06" db="EMBL/GenBank/DDBJ databases">
        <title>Complete Genome Sequence of Deoxynivalenol-bioadsorption Ochrobactrum pseudintermedium ASAG-D25.</title>
        <authorList>
            <person name="Wang N."/>
        </authorList>
    </citation>
    <scope>NUCLEOTIDE SEQUENCE</scope>
    <source>
        <strain evidence="10">ASAG-D25</strain>
    </source>
</reference>
<keyword evidence="5 8" id="KW-0378">Hydrolase</keyword>
<keyword evidence="3 8" id="KW-0540">Nuclease</keyword>
<proteinExistence type="inferred from homology"/>
<dbReference type="EMBL" id="CP099967">
    <property type="protein sequence ID" value="UWL59153.1"/>
    <property type="molecule type" value="Genomic_DNA"/>
</dbReference>
<dbReference type="InterPro" id="IPR022907">
    <property type="entry name" value="VapC_family"/>
</dbReference>
<evidence type="ECO:0000256" key="8">
    <source>
        <dbReference type="HAMAP-Rule" id="MF_00265"/>
    </source>
</evidence>
<comment type="cofactor">
    <cofactor evidence="1 8">
        <name>Mg(2+)</name>
        <dbReference type="ChEBI" id="CHEBI:18420"/>
    </cofactor>
</comment>
<keyword evidence="11" id="KW-1185">Reference proteome</keyword>
<comment type="caution">
    <text evidence="8">Lacks conserved residue(s) required for the propagation of feature annotation.</text>
</comment>
<dbReference type="HAMAP" id="MF_00265">
    <property type="entry name" value="VapC_Nob1"/>
    <property type="match status" value="1"/>
</dbReference>
<dbReference type="SUPFAM" id="SSF88723">
    <property type="entry name" value="PIN domain-like"/>
    <property type="match status" value="1"/>
</dbReference>
<comment type="similarity">
    <text evidence="7 8">Belongs to the PINc/VapC protein family.</text>
</comment>